<accession>A0A953T4L3</accession>
<dbReference type="Pfam" id="PF13439">
    <property type="entry name" value="Glyco_transf_4"/>
    <property type="match status" value="1"/>
</dbReference>
<proteinExistence type="predicted"/>
<protein>
    <submittedName>
        <fullName evidence="3">Glycosyltransferase family 4 protein</fullName>
    </submittedName>
</protein>
<dbReference type="CDD" id="cd03801">
    <property type="entry name" value="GT4_PimA-like"/>
    <property type="match status" value="1"/>
</dbReference>
<feature type="domain" description="Glycosyltransferase subfamily 4-like N-terminal" evidence="2">
    <location>
        <begin position="17"/>
        <end position="163"/>
    </location>
</feature>
<organism evidence="3 4">
    <name type="scientific">Zwartia hollandica</name>
    <dbReference type="NCBI Taxonomy" id="324606"/>
    <lineage>
        <taxon>Bacteria</taxon>
        <taxon>Pseudomonadati</taxon>
        <taxon>Pseudomonadota</taxon>
        <taxon>Betaproteobacteria</taxon>
        <taxon>Burkholderiales</taxon>
        <taxon>Alcaligenaceae</taxon>
        <taxon>Zwartia</taxon>
    </lineage>
</organism>
<dbReference type="Pfam" id="PF00534">
    <property type="entry name" value="Glycos_transf_1"/>
    <property type="match status" value="1"/>
</dbReference>
<evidence type="ECO:0000259" key="1">
    <source>
        <dbReference type="Pfam" id="PF00534"/>
    </source>
</evidence>
<dbReference type="Gene3D" id="3.40.50.2000">
    <property type="entry name" value="Glycogen Phosphorylase B"/>
    <property type="match status" value="2"/>
</dbReference>
<dbReference type="InterPro" id="IPR028098">
    <property type="entry name" value="Glyco_trans_4-like_N"/>
</dbReference>
<evidence type="ECO:0000259" key="2">
    <source>
        <dbReference type="Pfam" id="PF13439"/>
    </source>
</evidence>
<reference evidence="3" key="1">
    <citation type="submission" date="2021-07" db="EMBL/GenBank/DDBJ databases">
        <title>New genus and species of the family Alcaligenaceae.</title>
        <authorList>
            <person name="Hahn M.W."/>
        </authorList>
    </citation>
    <scope>NUCLEOTIDE SEQUENCE</scope>
    <source>
        <strain evidence="3">LF4-65</strain>
    </source>
</reference>
<evidence type="ECO:0000313" key="4">
    <source>
        <dbReference type="Proteomes" id="UP000739565"/>
    </source>
</evidence>
<dbReference type="InterPro" id="IPR001296">
    <property type="entry name" value="Glyco_trans_1"/>
</dbReference>
<dbReference type="SUPFAM" id="SSF53756">
    <property type="entry name" value="UDP-Glycosyltransferase/glycogen phosphorylase"/>
    <property type="match status" value="1"/>
</dbReference>
<dbReference type="EMBL" id="JAHXRI010000007">
    <property type="protein sequence ID" value="MBZ1350646.1"/>
    <property type="molecule type" value="Genomic_DNA"/>
</dbReference>
<dbReference type="Proteomes" id="UP000739565">
    <property type="component" value="Unassembled WGS sequence"/>
</dbReference>
<dbReference type="PANTHER" id="PTHR12526">
    <property type="entry name" value="GLYCOSYLTRANSFERASE"/>
    <property type="match status" value="1"/>
</dbReference>
<keyword evidence="4" id="KW-1185">Reference proteome</keyword>
<evidence type="ECO:0000313" key="3">
    <source>
        <dbReference type="EMBL" id="MBZ1350646.1"/>
    </source>
</evidence>
<dbReference type="AlphaFoldDB" id="A0A953T4L3"/>
<name>A0A953T4L3_9BURK</name>
<gene>
    <name evidence="3" type="ORF">KZZ10_08315</name>
</gene>
<dbReference type="RefSeq" id="WP_259661063.1">
    <property type="nucleotide sequence ID" value="NZ_JAHXRI010000007.1"/>
</dbReference>
<comment type="caution">
    <text evidence="3">The sequence shown here is derived from an EMBL/GenBank/DDBJ whole genome shotgun (WGS) entry which is preliminary data.</text>
</comment>
<feature type="domain" description="Glycosyl transferase family 1" evidence="1">
    <location>
        <begin position="173"/>
        <end position="338"/>
    </location>
</feature>
<dbReference type="GO" id="GO:0016757">
    <property type="term" value="F:glycosyltransferase activity"/>
    <property type="evidence" value="ECO:0007669"/>
    <property type="project" value="InterPro"/>
</dbReference>
<sequence length="372" mass="40498">MSAKPLRIVHSEAATSFGGQENRIFKEMLAMRDQGHYLEAICQPDAQLAGRLREEGFVVHTLGMDGTLNIVRGIFAIKHILQQGKFDVLNTHSRQDTIIAAPAARLAGTPLVVRTRHLSSKINSLLSYTWLPHRITTVSDYVRKQLLAKGVAPSNIETVYSPIALPPVPESSTLRAELGLSDSDVVVGCVAVMRPNKGHDILLEAIAPLLKARPNLHLVLVGAGSPTYERVVQKIADLGINSQAHLLGMRKDVPNLLIGMDLFCLATKEEASGTVFVEAAAYGLASVSTNVGGVGEMLVDGVTGLLVPKDDVIAFRQALTRLIDDPALRKKLGQAGYDRVHTEGMFDTQTLSRNTERVYRRWLAELAPQEHA</sequence>